<organism evidence="1 2">
    <name type="scientific">Neohortaea acidophila</name>
    <dbReference type="NCBI Taxonomy" id="245834"/>
    <lineage>
        <taxon>Eukaryota</taxon>
        <taxon>Fungi</taxon>
        <taxon>Dikarya</taxon>
        <taxon>Ascomycota</taxon>
        <taxon>Pezizomycotina</taxon>
        <taxon>Dothideomycetes</taxon>
        <taxon>Dothideomycetidae</taxon>
        <taxon>Mycosphaerellales</taxon>
        <taxon>Teratosphaeriaceae</taxon>
        <taxon>Neohortaea</taxon>
    </lineage>
</organism>
<reference evidence="1" key="1">
    <citation type="journal article" date="2020" name="Stud. Mycol.">
        <title>101 Dothideomycetes genomes: a test case for predicting lifestyles and emergence of pathogens.</title>
        <authorList>
            <person name="Haridas S."/>
            <person name="Albert R."/>
            <person name="Binder M."/>
            <person name="Bloem J."/>
            <person name="Labutti K."/>
            <person name="Salamov A."/>
            <person name="Andreopoulos B."/>
            <person name="Baker S."/>
            <person name="Barry K."/>
            <person name="Bills G."/>
            <person name="Bluhm B."/>
            <person name="Cannon C."/>
            <person name="Castanera R."/>
            <person name="Culley D."/>
            <person name="Daum C."/>
            <person name="Ezra D."/>
            <person name="Gonzalez J."/>
            <person name="Henrissat B."/>
            <person name="Kuo A."/>
            <person name="Liang C."/>
            <person name="Lipzen A."/>
            <person name="Lutzoni F."/>
            <person name="Magnuson J."/>
            <person name="Mondo S."/>
            <person name="Nolan M."/>
            <person name="Ohm R."/>
            <person name="Pangilinan J."/>
            <person name="Park H.-J."/>
            <person name="Ramirez L."/>
            <person name="Alfaro M."/>
            <person name="Sun H."/>
            <person name="Tritt A."/>
            <person name="Yoshinaga Y."/>
            <person name="Zwiers L.-H."/>
            <person name="Turgeon B."/>
            <person name="Goodwin S."/>
            <person name="Spatafora J."/>
            <person name="Crous P."/>
            <person name="Grigoriev I."/>
        </authorList>
    </citation>
    <scope>NUCLEOTIDE SEQUENCE</scope>
    <source>
        <strain evidence="1">CBS 113389</strain>
    </source>
</reference>
<gene>
    <name evidence="1" type="ORF">BDY17DRAFT_145336</name>
</gene>
<name>A0A6A6PVL5_9PEZI</name>
<accession>A0A6A6PVL5</accession>
<keyword evidence="2" id="KW-1185">Reference proteome</keyword>
<proteinExistence type="predicted"/>
<evidence type="ECO:0000313" key="2">
    <source>
        <dbReference type="Proteomes" id="UP000799767"/>
    </source>
</evidence>
<dbReference type="AlphaFoldDB" id="A0A6A6PVL5"/>
<dbReference type="GeneID" id="54470565"/>
<protein>
    <submittedName>
        <fullName evidence="1">Uncharacterized protein</fullName>
    </submittedName>
</protein>
<evidence type="ECO:0000313" key="1">
    <source>
        <dbReference type="EMBL" id="KAF2483317.1"/>
    </source>
</evidence>
<dbReference type="EMBL" id="MU001635">
    <property type="protein sequence ID" value="KAF2483317.1"/>
    <property type="molecule type" value="Genomic_DNA"/>
</dbReference>
<sequence length="194" mass="22041">MRSTSRRLSFTWTFISLPHIWVVDRKVSLTLRSPSNTACQPVNRKGISIAVELGFAHATNLLLHRLSRSTPQSIQRRDCYPVTRWHYLSAYSSCRPRISARRRFRCHKEKESAHGPLLLHTNLPTPSSLHQSRLPHLKQQDSSISSALLLLSDHITLSKPAPQSLAGYVCCIIRGSGWYCRCASRPSLFNTDRP</sequence>
<dbReference type="Proteomes" id="UP000799767">
    <property type="component" value="Unassembled WGS sequence"/>
</dbReference>
<dbReference type="RefSeq" id="XP_033589887.1">
    <property type="nucleotide sequence ID" value="XM_033729563.1"/>
</dbReference>